<reference evidence="7" key="1">
    <citation type="submission" date="2023-07" db="EMBL/GenBank/DDBJ databases">
        <title>Genomic Encyclopedia of Type Strains, Phase IV (KMG-IV): sequencing the most valuable type-strain genomes for metagenomic binning, comparative biology and taxonomic classification.</title>
        <authorList>
            <person name="Goeker M."/>
        </authorList>
    </citation>
    <scope>NUCLEOTIDE SEQUENCE</scope>
    <source>
        <strain evidence="7">DSM 24202</strain>
    </source>
</reference>
<comment type="subcellular location">
    <subcellularLocation>
        <location evidence="1">Cell membrane</location>
        <topology evidence="1">Multi-pass membrane protein</topology>
    </subcellularLocation>
</comment>
<keyword evidence="8" id="KW-1185">Reference proteome</keyword>
<feature type="transmembrane region" description="Helical" evidence="6">
    <location>
        <begin position="437"/>
        <end position="454"/>
    </location>
</feature>
<keyword evidence="2" id="KW-1003">Cell membrane</keyword>
<evidence type="ECO:0000256" key="2">
    <source>
        <dbReference type="ARBA" id="ARBA00022475"/>
    </source>
</evidence>
<gene>
    <name evidence="7" type="ORF">J3R75_000519</name>
</gene>
<dbReference type="PANTHER" id="PTHR30250">
    <property type="entry name" value="PST FAMILY PREDICTED COLANIC ACID TRANSPORTER"/>
    <property type="match status" value="1"/>
</dbReference>
<evidence type="ECO:0000256" key="4">
    <source>
        <dbReference type="ARBA" id="ARBA00022989"/>
    </source>
</evidence>
<feature type="transmembrane region" description="Helical" evidence="6">
    <location>
        <begin position="226"/>
        <end position="243"/>
    </location>
</feature>
<sequence>MKHNAHILKNTLTNYLLVGLRIVQGVLVTRWLFNSLGKEYYGFWSLIWMILVYALLLDFGFSKAAQKYTATGLFKSNPDTYNRYLTAVFSLLTLMATAIVAGSFIASHFLAALTRIDSPEQLAYCQLTLRVFGIGCALVFPTGIFPEILVGLQKIYLRNYVLIGTRIAETIGIAVILAMGGSLLGLAIFSVTLNLSTNLVMYALCRREIPHLRLRFRWDPTTLKELANFSGFIYLISISRLVLLKTDHIVLSAFAGLNAVGVYQLGSRLPELCGNLATQYQENIAPISAALHADNQQQSLRDVIFFAMRFSSFMAVGGIALAYIVCQDLIALLFNVHDADVITACRWLLLNATFTIAVRSVSDKFLMMSGRHRLLTGIYFSEAAANLLISLLLVRRYGVTGVIIGTLIPNAIIAILVLVPYIMTFTHRSPLAFLDKVYLRPVLAAALMTLAVIGTRHGLAGTMPQLLQLSVTIAVGALVYCAVSLGINPDDWQALHRVFRHKLKKQGQSDTTAGH</sequence>
<evidence type="ECO:0000313" key="7">
    <source>
        <dbReference type="EMBL" id="MDQ0288412.1"/>
    </source>
</evidence>
<keyword evidence="5 6" id="KW-0472">Membrane</keyword>
<feature type="transmembrane region" description="Helical" evidence="6">
    <location>
        <begin position="400"/>
        <end position="425"/>
    </location>
</feature>
<comment type="caution">
    <text evidence="7">The sequence shown here is derived from an EMBL/GenBank/DDBJ whole genome shotgun (WGS) entry which is preliminary data.</text>
</comment>
<name>A0AAE3VDA8_9BACT</name>
<dbReference type="Proteomes" id="UP001238163">
    <property type="component" value="Unassembled WGS sequence"/>
</dbReference>
<keyword evidence="3 6" id="KW-0812">Transmembrane</keyword>
<dbReference type="AlphaFoldDB" id="A0AAE3VDA8"/>
<dbReference type="RefSeq" id="WP_307259735.1">
    <property type="nucleotide sequence ID" value="NZ_JAUSVL010000001.1"/>
</dbReference>
<evidence type="ECO:0000256" key="1">
    <source>
        <dbReference type="ARBA" id="ARBA00004651"/>
    </source>
</evidence>
<evidence type="ECO:0000256" key="5">
    <source>
        <dbReference type="ARBA" id="ARBA00023136"/>
    </source>
</evidence>
<feature type="transmembrane region" description="Helical" evidence="6">
    <location>
        <begin position="131"/>
        <end position="152"/>
    </location>
</feature>
<feature type="transmembrane region" description="Helical" evidence="6">
    <location>
        <begin position="313"/>
        <end position="335"/>
    </location>
</feature>
<evidence type="ECO:0000256" key="6">
    <source>
        <dbReference type="SAM" id="Phobius"/>
    </source>
</evidence>
<keyword evidence="4 6" id="KW-1133">Transmembrane helix</keyword>
<dbReference type="EMBL" id="JAUSVL010000001">
    <property type="protein sequence ID" value="MDQ0288412.1"/>
    <property type="molecule type" value="Genomic_DNA"/>
</dbReference>
<dbReference type="PANTHER" id="PTHR30250:SF26">
    <property type="entry name" value="PSMA PROTEIN"/>
    <property type="match status" value="1"/>
</dbReference>
<dbReference type="GO" id="GO:0005886">
    <property type="term" value="C:plasma membrane"/>
    <property type="evidence" value="ECO:0007669"/>
    <property type="project" value="UniProtKB-SubCell"/>
</dbReference>
<feature type="transmembrane region" description="Helical" evidence="6">
    <location>
        <begin position="374"/>
        <end position="394"/>
    </location>
</feature>
<feature type="transmembrane region" description="Helical" evidence="6">
    <location>
        <begin position="466"/>
        <end position="487"/>
    </location>
</feature>
<dbReference type="InterPro" id="IPR050833">
    <property type="entry name" value="Poly_Biosynth_Transport"/>
</dbReference>
<dbReference type="Pfam" id="PF13440">
    <property type="entry name" value="Polysacc_synt_3"/>
    <property type="match status" value="1"/>
</dbReference>
<proteinExistence type="predicted"/>
<feature type="transmembrane region" description="Helical" evidence="6">
    <location>
        <begin position="84"/>
        <end position="111"/>
    </location>
</feature>
<evidence type="ECO:0000313" key="8">
    <source>
        <dbReference type="Proteomes" id="UP001238163"/>
    </source>
</evidence>
<feature type="transmembrane region" description="Helical" evidence="6">
    <location>
        <begin position="12"/>
        <end position="33"/>
    </location>
</feature>
<organism evidence="7 8">
    <name type="scientific">Oligosphaera ethanolica</name>
    <dbReference type="NCBI Taxonomy" id="760260"/>
    <lineage>
        <taxon>Bacteria</taxon>
        <taxon>Pseudomonadati</taxon>
        <taxon>Lentisphaerota</taxon>
        <taxon>Oligosphaeria</taxon>
        <taxon>Oligosphaerales</taxon>
        <taxon>Oligosphaeraceae</taxon>
        <taxon>Oligosphaera</taxon>
    </lineage>
</organism>
<feature type="transmembrane region" description="Helical" evidence="6">
    <location>
        <begin position="45"/>
        <end position="64"/>
    </location>
</feature>
<protein>
    <submittedName>
        <fullName evidence="7">O-antigen/teichoic acid export membrane protein</fullName>
    </submittedName>
</protein>
<accession>A0AAE3VDA8</accession>
<evidence type="ECO:0000256" key="3">
    <source>
        <dbReference type="ARBA" id="ARBA00022692"/>
    </source>
</evidence>